<protein>
    <submittedName>
        <fullName evidence="1">Uncharacterized protein</fullName>
    </submittedName>
</protein>
<dbReference type="PANTHER" id="PTHR37198:SF1">
    <property type="entry name" value="NUCLEOLIN"/>
    <property type="match status" value="1"/>
</dbReference>
<reference evidence="1" key="1">
    <citation type="submission" date="2003-08" db="EMBL/GenBank/DDBJ databases">
        <title>Hyacinthus orientalis unknown protein mRNA, expressed during the regeneration of floral bud.</title>
        <authorList>
            <person name="Fan J.H."/>
            <person name="Ma Y."/>
            <person name="Zhang X.S."/>
        </authorList>
    </citation>
    <scope>NUCLEOTIDE SEQUENCE</scope>
    <source>
        <tissue evidence="1">Floral meristem 5-10 days when regenerated in vitro</tissue>
    </source>
</reference>
<proteinExistence type="evidence at transcript level"/>
<accession>Q677F4</accession>
<name>Q677F4_HYAOR</name>
<dbReference type="AlphaFoldDB" id="Q677F4"/>
<sequence>DAATTRETLGGVHSDDEVFYSEEIMWEQVHAIRTIIGYRDALHPILADELKAICIFIGVEPPVSLEDASDIMQIGEMLKFLKWVIGVK</sequence>
<feature type="non-terminal residue" evidence="1">
    <location>
        <position position="1"/>
    </location>
</feature>
<evidence type="ECO:0000313" key="1">
    <source>
        <dbReference type="EMBL" id="AAT08670.1"/>
    </source>
</evidence>
<dbReference type="EMBL" id="AY389578">
    <property type="protein sequence ID" value="AAT08670.1"/>
    <property type="molecule type" value="mRNA"/>
</dbReference>
<dbReference type="PANTHER" id="PTHR37198">
    <property type="entry name" value="NUCLEOLIN"/>
    <property type="match status" value="1"/>
</dbReference>
<organism evidence="1">
    <name type="scientific">Hyacinthus orientalis</name>
    <name type="common">Common hyacinth</name>
    <dbReference type="NCBI Taxonomy" id="82025"/>
    <lineage>
        <taxon>Eukaryota</taxon>
        <taxon>Viridiplantae</taxon>
        <taxon>Streptophyta</taxon>
        <taxon>Embryophyta</taxon>
        <taxon>Tracheophyta</taxon>
        <taxon>Spermatophyta</taxon>
        <taxon>Magnoliopsida</taxon>
        <taxon>Liliopsida</taxon>
        <taxon>Asparagales</taxon>
        <taxon>Hyacinthaceae</taxon>
        <taxon>Hyacinthoideae</taxon>
        <taxon>Hyacintheae</taxon>
        <taxon>Hyacinthus</taxon>
    </lineage>
</organism>